<dbReference type="STRING" id="37916.MCHLDSM_06014"/>
<keyword evidence="3" id="KW-1185">Reference proteome</keyword>
<sequence length="103" mass="10807" precursor="true">MKTTRRILTASVLVLALPWITIAAAEARPTVDLTQFERCMSAPSIKDSDGVRESSYAKRQRCCASAGGILVISTQGPPNCVQPGAEGPRAVIDIPSVGVLTPA</sequence>
<keyword evidence="1" id="KW-0732">Signal</keyword>
<organism evidence="2 3">
    <name type="scientific">Mycolicibacterium chlorophenolicum</name>
    <dbReference type="NCBI Taxonomy" id="37916"/>
    <lineage>
        <taxon>Bacteria</taxon>
        <taxon>Bacillati</taxon>
        <taxon>Actinomycetota</taxon>
        <taxon>Actinomycetes</taxon>
        <taxon>Mycobacteriales</taxon>
        <taxon>Mycobacteriaceae</taxon>
        <taxon>Mycolicibacterium</taxon>
    </lineage>
</organism>
<feature type="chain" id="PRO_5038903451" evidence="1">
    <location>
        <begin position="24"/>
        <end position="103"/>
    </location>
</feature>
<feature type="signal peptide" evidence="1">
    <location>
        <begin position="1"/>
        <end position="23"/>
    </location>
</feature>
<gene>
    <name evidence="2" type="ORF">MCHLDSM_06014</name>
</gene>
<reference evidence="2 3" key="1">
    <citation type="journal article" date="2015" name="Genome Biol. Evol.">
        <title>Characterization of Three Mycobacterium spp. with Potential Use in Bioremediation by Genome Sequencing and Comparative Genomics.</title>
        <authorList>
            <person name="Das S."/>
            <person name="Pettersson B.M."/>
            <person name="Behra P.R."/>
            <person name="Ramesh M."/>
            <person name="Dasgupta S."/>
            <person name="Bhattacharya A."/>
            <person name="Kirsebom L.A."/>
        </authorList>
    </citation>
    <scope>NUCLEOTIDE SEQUENCE [LARGE SCALE GENOMIC DNA]</scope>
    <source>
        <strain evidence="2 3">DSM 43826</strain>
    </source>
</reference>
<evidence type="ECO:0000313" key="2">
    <source>
        <dbReference type="EMBL" id="KMO69674.1"/>
    </source>
</evidence>
<dbReference type="AlphaFoldDB" id="A0A0J6VHD6"/>
<dbReference type="RefSeq" id="WP_048473129.1">
    <property type="nucleotide sequence ID" value="NZ_JYNL01000067.1"/>
</dbReference>
<dbReference type="Proteomes" id="UP000036513">
    <property type="component" value="Unassembled WGS sequence"/>
</dbReference>
<protein>
    <submittedName>
        <fullName evidence="2">Uncharacterized protein</fullName>
    </submittedName>
</protein>
<evidence type="ECO:0000256" key="1">
    <source>
        <dbReference type="SAM" id="SignalP"/>
    </source>
</evidence>
<evidence type="ECO:0000313" key="3">
    <source>
        <dbReference type="Proteomes" id="UP000036513"/>
    </source>
</evidence>
<dbReference type="EMBL" id="JYNL01000067">
    <property type="protein sequence ID" value="KMO69674.1"/>
    <property type="molecule type" value="Genomic_DNA"/>
</dbReference>
<dbReference type="PATRIC" id="fig|37916.4.peg.6037"/>
<proteinExistence type="predicted"/>
<name>A0A0J6VHD6_9MYCO</name>
<comment type="caution">
    <text evidence="2">The sequence shown here is derived from an EMBL/GenBank/DDBJ whole genome shotgun (WGS) entry which is preliminary data.</text>
</comment>
<accession>A0A0J6VHD6</accession>